<dbReference type="EMBL" id="JBDIZK010000002">
    <property type="protein sequence ID" value="MEN3746405.1"/>
    <property type="molecule type" value="Genomic_DNA"/>
</dbReference>
<comment type="caution">
    <text evidence="2">The sequence shown here is derived from an EMBL/GenBank/DDBJ whole genome shotgun (WGS) entry which is preliminary data.</text>
</comment>
<evidence type="ECO:0000259" key="1">
    <source>
        <dbReference type="PROSITE" id="PS50943"/>
    </source>
</evidence>
<evidence type="ECO:0000313" key="2">
    <source>
        <dbReference type="EMBL" id="MEN3746405.1"/>
    </source>
</evidence>
<dbReference type="Proteomes" id="UP001427805">
    <property type="component" value="Unassembled WGS sequence"/>
</dbReference>
<dbReference type="SUPFAM" id="SSF47413">
    <property type="entry name" value="lambda repressor-like DNA-binding domains"/>
    <property type="match status" value="1"/>
</dbReference>
<name>A0ABV0B4A2_9SPHN</name>
<dbReference type="InterPro" id="IPR010982">
    <property type="entry name" value="Lambda_DNA-bd_dom_sf"/>
</dbReference>
<sequence length="296" mass="31636">MSDDFGERLTLALKALSMSRGRLASELGVDKSLVGRWASGSVKPSAHNLERLTHLLAAKRPGLTMLDWESDPVEFARQFGAYAASLSSGEPGPGVLLPSQVLDAVRTTTMMRGEAYEGFWRVTHPAVIAPGKFFQEHGIIRVEAGGLLQFRLGGPQVDYAGTLLPIDGQVFAIATDSVRNVPAFLILNIVTVPKLVVMDGLLLTAGNAMRNPSAYPVVLERIGDLSGDRDADDARVAELMARPQFIDDESLISEPMRTHLLRDFGPAAAMAGHELLLTASPTPSLSRIVASIGAGV</sequence>
<dbReference type="PROSITE" id="PS50943">
    <property type="entry name" value="HTH_CROC1"/>
    <property type="match status" value="1"/>
</dbReference>
<dbReference type="RefSeq" id="WP_346245407.1">
    <property type="nucleotide sequence ID" value="NZ_JBDIZK010000002.1"/>
</dbReference>
<evidence type="ECO:0000313" key="3">
    <source>
        <dbReference type="Proteomes" id="UP001427805"/>
    </source>
</evidence>
<dbReference type="Gene3D" id="1.10.260.40">
    <property type="entry name" value="lambda repressor-like DNA-binding domains"/>
    <property type="match status" value="1"/>
</dbReference>
<dbReference type="InterPro" id="IPR001387">
    <property type="entry name" value="Cro/C1-type_HTH"/>
</dbReference>
<organism evidence="2 3">
    <name type="scientific">Sphingomonas rustica</name>
    <dbReference type="NCBI Taxonomy" id="3103142"/>
    <lineage>
        <taxon>Bacteria</taxon>
        <taxon>Pseudomonadati</taxon>
        <taxon>Pseudomonadota</taxon>
        <taxon>Alphaproteobacteria</taxon>
        <taxon>Sphingomonadales</taxon>
        <taxon>Sphingomonadaceae</taxon>
        <taxon>Sphingomonas</taxon>
    </lineage>
</organism>
<proteinExistence type="predicted"/>
<gene>
    <name evidence="2" type="ORF">TPR58_04435</name>
</gene>
<keyword evidence="3" id="KW-1185">Reference proteome</keyword>
<protein>
    <submittedName>
        <fullName evidence="2">Helix-turn-helix transcriptional regulator</fullName>
    </submittedName>
</protein>
<reference evidence="2 3" key="1">
    <citation type="submission" date="2024-05" db="EMBL/GenBank/DDBJ databases">
        <title>Sphingomonas sp. HF-S3 16S ribosomal RNA gene Genome sequencing and assembly.</title>
        <authorList>
            <person name="Lee H."/>
        </authorList>
    </citation>
    <scope>NUCLEOTIDE SEQUENCE [LARGE SCALE GENOMIC DNA]</scope>
    <source>
        <strain evidence="2 3">HF-S3</strain>
    </source>
</reference>
<dbReference type="CDD" id="cd00093">
    <property type="entry name" value="HTH_XRE"/>
    <property type="match status" value="1"/>
</dbReference>
<dbReference type="SMART" id="SM00530">
    <property type="entry name" value="HTH_XRE"/>
    <property type="match status" value="1"/>
</dbReference>
<feature type="domain" description="HTH cro/C1-type" evidence="1">
    <location>
        <begin position="9"/>
        <end position="63"/>
    </location>
</feature>
<accession>A0ABV0B4A2</accession>